<protein>
    <submittedName>
        <fullName evidence="10">Adenylate cyclase</fullName>
    </submittedName>
</protein>
<dbReference type="Pfam" id="PF13426">
    <property type="entry name" value="PAS_9"/>
    <property type="match status" value="1"/>
</dbReference>
<dbReference type="SMART" id="SM00091">
    <property type="entry name" value="PAS"/>
    <property type="match status" value="1"/>
</dbReference>
<keyword evidence="6" id="KW-0456">Lyase</keyword>
<dbReference type="Gene3D" id="3.30.450.20">
    <property type="entry name" value="PAS domain"/>
    <property type="match status" value="1"/>
</dbReference>
<evidence type="ECO:0000259" key="8">
    <source>
        <dbReference type="PROSITE" id="PS50112"/>
    </source>
</evidence>
<keyword evidence="5 7" id="KW-0472">Membrane</keyword>
<dbReference type="GO" id="GO:0007168">
    <property type="term" value="P:receptor guanylyl cyclase signaling pathway"/>
    <property type="evidence" value="ECO:0007669"/>
    <property type="project" value="TreeGrafter"/>
</dbReference>
<comment type="caution">
    <text evidence="10">The sequence shown here is derived from an EMBL/GenBank/DDBJ whole genome shotgun (WGS) entry which is preliminary data.</text>
</comment>
<dbReference type="Gene3D" id="3.30.70.1230">
    <property type="entry name" value="Nucleotide cyclase"/>
    <property type="match status" value="1"/>
</dbReference>
<evidence type="ECO:0000256" key="2">
    <source>
        <dbReference type="ARBA" id="ARBA00022692"/>
    </source>
</evidence>
<proteinExistence type="predicted"/>
<dbReference type="InterPro" id="IPR001054">
    <property type="entry name" value="A/G_cyclase"/>
</dbReference>
<reference evidence="10" key="1">
    <citation type="submission" date="2016-10" db="EMBL/GenBank/DDBJ databases">
        <authorList>
            <person name="Benchimol M."/>
            <person name="Almeida L.G."/>
            <person name="Vasconcelos A.T."/>
            <person name="Perreira-Neves A."/>
            <person name="Rosa I.A."/>
            <person name="Tasca T."/>
            <person name="Bogo M.R."/>
            <person name="de Souza W."/>
        </authorList>
    </citation>
    <scope>NUCLEOTIDE SEQUENCE [LARGE SCALE GENOMIC DNA]</scope>
    <source>
        <strain evidence="10">K</strain>
    </source>
</reference>
<dbReference type="GO" id="GO:0004383">
    <property type="term" value="F:guanylate cyclase activity"/>
    <property type="evidence" value="ECO:0007669"/>
    <property type="project" value="TreeGrafter"/>
</dbReference>
<evidence type="ECO:0000313" key="11">
    <source>
        <dbReference type="Proteomes" id="UP000179807"/>
    </source>
</evidence>
<dbReference type="PROSITE" id="PS50112">
    <property type="entry name" value="PAS"/>
    <property type="match status" value="1"/>
</dbReference>
<evidence type="ECO:0000313" key="10">
    <source>
        <dbReference type="EMBL" id="OHT04856.1"/>
    </source>
</evidence>
<dbReference type="AlphaFoldDB" id="A0A1J4K242"/>
<dbReference type="SMART" id="SM00044">
    <property type="entry name" value="CYCc"/>
    <property type="match status" value="1"/>
</dbReference>
<name>A0A1J4K242_9EUKA</name>
<keyword evidence="11" id="KW-1185">Reference proteome</keyword>
<dbReference type="CDD" id="cd07302">
    <property type="entry name" value="CHD"/>
    <property type="match status" value="1"/>
</dbReference>
<dbReference type="GO" id="GO:0004016">
    <property type="term" value="F:adenylate cyclase activity"/>
    <property type="evidence" value="ECO:0007669"/>
    <property type="project" value="TreeGrafter"/>
</dbReference>
<dbReference type="GeneID" id="94840348"/>
<dbReference type="CDD" id="cd00130">
    <property type="entry name" value="PAS"/>
    <property type="match status" value="1"/>
</dbReference>
<dbReference type="Proteomes" id="UP000179807">
    <property type="component" value="Unassembled WGS sequence"/>
</dbReference>
<keyword evidence="3" id="KW-0547">Nucleotide-binding</keyword>
<dbReference type="VEuPathDB" id="TrichDB:TRFO_27580"/>
<dbReference type="PROSITE" id="PS50125">
    <property type="entry name" value="GUANYLATE_CYCLASE_2"/>
    <property type="match status" value="1"/>
</dbReference>
<dbReference type="PANTHER" id="PTHR11920">
    <property type="entry name" value="GUANYLYL CYCLASE"/>
    <property type="match status" value="1"/>
</dbReference>
<dbReference type="InterPro" id="IPR029787">
    <property type="entry name" value="Nucleotide_cyclase"/>
</dbReference>
<dbReference type="PANTHER" id="PTHR11920:SF335">
    <property type="entry name" value="GUANYLATE CYCLASE"/>
    <property type="match status" value="1"/>
</dbReference>
<dbReference type="Pfam" id="PF00211">
    <property type="entry name" value="Guanylate_cyc"/>
    <property type="match status" value="1"/>
</dbReference>
<dbReference type="GO" id="GO:0001653">
    <property type="term" value="F:peptide receptor activity"/>
    <property type="evidence" value="ECO:0007669"/>
    <property type="project" value="TreeGrafter"/>
</dbReference>
<evidence type="ECO:0000256" key="7">
    <source>
        <dbReference type="SAM" id="Phobius"/>
    </source>
</evidence>
<accession>A0A1J4K242</accession>
<keyword evidence="2 7" id="KW-0812">Transmembrane</keyword>
<dbReference type="NCBIfam" id="TIGR00229">
    <property type="entry name" value="sensory_box"/>
    <property type="match status" value="1"/>
</dbReference>
<dbReference type="OrthoDB" id="6127067at2759"/>
<dbReference type="InterPro" id="IPR000014">
    <property type="entry name" value="PAS"/>
</dbReference>
<evidence type="ECO:0000256" key="5">
    <source>
        <dbReference type="ARBA" id="ARBA00023136"/>
    </source>
</evidence>
<dbReference type="RefSeq" id="XP_068357992.1">
    <property type="nucleotide sequence ID" value="XM_068505644.1"/>
</dbReference>
<feature type="domain" description="Guanylate cyclase" evidence="9">
    <location>
        <begin position="339"/>
        <end position="471"/>
    </location>
</feature>
<organism evidence="10 11">
    <name type="scientific">Tritrichomonas foetus</name>
    <dbReference type="NCBI Taxonomy" id="1144522"/>
    <lineage>
        <taxon>Eukaryota</taxon>
        <taxon>Metamonada</taxon>
        <taxon>Parabasalia</taxon>
        <taxon>Tritrichomonadida</taxon>
        <taxon>Tritrichomonadidae</taxon>
        <taxon>Tritrichomonas</taxon>
    </lineage>
</organism>
<dbReference type="SUPFAM" id="SSF55785">
    <property type="entry name" value="PYP-like sensor domain (PAS domain)"/>
    <property type="match status" value="1"/>
</dbReference>
<dbReference type="GO" id="GO:0035556">
    <property type="term" value="P:intracellular signal transduction"/>
    <property type="evidence" value="ECO:0007669"/>
    <property type="project" value="InterPro"/>
</dbReference>
<evidence type="ECO:0000256" key="1">
    <source>
        <dbReference type="ARBA" id="ARBA00004370"/>
    </source>
</evidence>
<dbReference type="GO" id="GO:0000166">
    <property type="term" value="F:nucleotide binding"/>
    <property type="evidence" value="ECO:0007669"/>
    <property type="project" value="UniProtKB-KW"/>
</dbReference>
<evidence type="ECO:0000259" key="9">
    <source>
        <dbReference type="PROSITE" id="PS50125"/>
    </source>
</evidence>
<comment type="subcellular location">
    <subcellularLocation>
        <location evidence="1">Membrane</location>
    </subcellularLocation>
</comment>
<feature type="domain" description="PAS" evidence="8">
    <location>
        <begin position="189"/>
        <end position="246"/>
    </location>
</feature>
<dbReference type="SUPFAM" id="SSF55073">
    <property type="entry name" value="Nucleotide cyclase"/>
    <property type="match status" value="1"/>
</dbReference>
<evidence type="ECO:0000256" key="3">
    <source>
        <dbReference type="ARBA" id="ARBA00022741"/>
    </source>
</evidence>
<evidence type="ECO:0000256" key="4">
    <source>
        <dbReference type="ARBA" id="ARBA00022989"/>
    </source>
</evidence>
<gene>
    <name evidence="10" type="ORF">TRFO_27580</name>
</gene>
<dbReference type="GO" id="GO:0005886">
    <property type="term" value="C:plasma membrane"/>
    <property type="evidence" value="ECO:0007669"/>
    <property type="project" value="TreeGrafter"/>
</dbReference>
<evidence type="ECO:0000256" key="6">
    <source>
        <dbReference type="ARBA" id="ARBA00023239"/>
    </source>
</evidence>
<dbReference type="InterPro" id="IPR050401">
    <property type="entry name" value="Cyclic_nucleotide_synthase"/>
</dbReference>
<feature type="transmembrane region" description="Helical" evidence="7">
    <location>
        <begin position="112"/>
        <end position="132"/>
    </location>
</feature>
<sequence>MTDTPGNPSSIGIDDDIDRLTLKEDCIAAENSSLLHDQYRCSSAQHMINTILSFASQMMLNISVYGGRVDQNVPVEIFHIASNHLIPKLIQIDDRYNALADKYKSDYEGDQIVFIICQLFIVVATFGLISSLNKILCNSYSMILTLLRRVSPVAIVNTPDLINYILCGTKQQKSAEMTTDQGVIYHSKDTVVCLNPQGVIEMMNPSLSKTLGYSPEQLLGQSIENLFASEDKTTIMNQLNLMSHHQSSLTYEGHVTCLADDDSEIQCQITIMAIENSNQVITNFVVILKDESDLVKKQQAAEEAKKKSETLLYQILPRDIVIRINQGEKDISFTVPSASIIFIDIVKFSEYASTLTPQEIMGNLSLVFAGFDESVVKYPLLPKIKLIGDVYMCAGGLFTPEEPPNSHAEQMTKFGLEALQVIEDVNVKLNALLNVRIGINTGGPLIAGVLGTDKPTFDIIGDPINIASRLQSTDYPGKIQISQATYDLIKAGDFQIEPRGDVFLKGKGKQPAYLVSPVKTFSYVMSSSDL</sequence>
<keyword evidence="4 7" id="KW-1133">Transmembrane helix</keyword>
<dbReference type="InterPro" id="IPR035965">
    <property type="entry name" value="PAS-like_dom_sf"/>
</dbReference>
<dbReference type="EMBL" id="MLAK01000779">
    <property type="protein sequence ID" value="OHT04856.1"/>
    <property type="molecule type" value="Genomic_DNA"/>
</dbReference>